<dbReference type="Pfam" id="PF18925">
    <property type="entry name" value="DUF5675"/>
    <property type="match status" value="1"/>
</dbReference>
<protein>
    <submittedName>
        <fullName evidence="2">DUF5675 family protein</fullName>
    </submittedName>
</protein>
<dbReference type="EMBL" id="JANDWU010000012">
    <property type="protein sequence ID" value="MCP9549478.1"/>
    <property type="molecule type" value="Genomic_DNA"/>
</dbReference>
<feature type="domain" description="DUF5675" evidence="1">
    <location>
        <begin position="4"/>
        <end position="138"/>
    </location>
</feature>
<dbReference type="RefSeq" id="WP_254969958.1">
    <property type="nucleotide sequence ID" value="NZ_JANDWU010000012.1"/>
</dbReference>
<sequence length="155" mass="17743">MKITVERFAFKKNYTIGRMYLDGKFFCDTLEDYDRKLDSTMSLDEIKKIKVKNETAIPTGTYNVTINEQSPRFKSRSQYAFCNGKLPRLKDVPGYEGVLIHIGNRPSDTSGCILVGENKAVGQVLYSTKTFGNLYEKLIEANRKGEQILIEIKRK</sequence>
<gene>
    <name evidence="2" type="ORF">NNC68_08320</name>
</gene>
<name>A0AAW5ICN2_9BACT</name>
<proteinExistence type="predicted"/>
<dbReference type="AlphaFoldDB" id="A0AAW5ICN2"/>
<dbReference type="Proteomes" id="UP001205506">
    <property type="component" value="Unassembled WGS sequence"/>
</dbReference>
<accession>A0AAW5ICN2</accession>
<reference evidence="2" key="1">
    <citation type="submission" date="2022-07" db="EMBL/GenBank/DDBJ databases">
        <title>Prevotella copri.</title>
        <authorList>
            <person name="Yang C."/>
        </authorList>
    </citation>
    <scope>NUCLEOTIDE SEQUENCE</scope>
    <source>
        <strain evidence="2">HF1805</strain>
    </source>
</reference>
<comment type="caution">
    <text evidence="2">The sequence shown here is derived from an EMBL/GenBank/DDBJ whole genome shotgun (WGS) entry which is preliminary data.</text>
</comment>
<organism evidence="2 3">
    <name type="scientific">Segatella copri</name>
    <dbReference type="NCBI Taxonomy" id="165179"/>
    <lineage>
        <taxon>Bacteria</taxon>
        <taxon>Pseudomonadati</taxon>
        <taxon>Bacteroidota</taxon>
        <taxon>Bacteroidia</taxon>
        <taxon>Bacteroidales</taxon>
        <taxon>Prevotellaceae</taxon>
        <taxon>Segatella</taxon>
    </lineage>
</organism>
<evidence type="ECO:0000313" key="2">
    <source>
        <dbReference type="EMBL" id="MCP9549478.1"/>
    </source>
</evidence>
<dbReference type="InterPro" id="IPR043732">
    <property type="entry name" value="DUF5675"/>
</dbReference>
<evidence type="ECO:0000259" key="1">
    <source>
        <dbReference type="Pfam" id="PF18925"/>
    </source>
</evidence>
<evidence type="ECO:0000313" key="3">
    <source>
        <dbReference type="Proteomes" id="UP001205506"/>
    </source>
</evidence>